<feature type="compositionally biased region" description="Low complexity" evidence="4">
    <location>
        <begin position="1144"/>
        <end position="1154"/>
    </location>
</feature>
<dbReference type="SMART" id="SM00028">
    <property type="entry name" value="TPR"/>
    <property type="match status" value="3"/>
</dbReference>
<feature type="compositionally biased region" description="Polar residues" evidence="4">
    <location>
        <begin position="197"/>
        <end position="208"/>
    </location>
</feature>
<dbReference type="Proteomes" id="UP001301958">
    <property type="component" value="Unassembled WGS sequence"/>
</dbReference>
<evidence type="ECO:0000256" key="4">
    <source>
        <dbReference type="SAM" id="MobiDB-lite"/>
    </source>
</evidence>
<feature type="compositionally biased region" description="Basic and acidic residues" evidence="4">
    <location>
        <begin position="291"/>
        <end position="304"/>
    </location>
</feature>
<dbReference type="Gene3D" id="3.30.1490.40">
    <property type="match status" value="1"/>
</dbReference>
<evidence type="ECO:0000259" key="5">
    <source>
        <dbReference type="PROSITE" id="PS50829"/>
    </source>
</evidence>
<evidence type="ECO:0000256" key="1">
    <source>
        <dbReference type="ARBA" id="ARBA00022737"/>
    </source>
</evidence>
<organism evidence="6 7">
    <name type="scientific">Podospora fimiseda</name>
    <dbReference type="NCBI Taxonomy" id="252190"/>
    <lineage>
        <taxon>Eukaryota</taxon>
        <taxon>Fungi</taxon>
        <taxon>Dikarya</taxon>
        <taxon>Ascomycota</taxon>
        <taxon>Pezizomycotina</taxon>
        <taxon>Sordariomycetes</taxon>
        <taxon>Sordariomycetidae</taxon>
        <taxon>Sordariales</taxon>
        <taxon>Podosporaceae</taxon>
        <taxon>Podospora</taxon>
    </lineage>
</organism>
<gene>
    <name evidence="6" type="ORF">QBC38DRAFT_511202</name>
</gene>
<comment type="caution">
    <text evidence="6">The sequence shown here is derived from an EMBL/GenBank/DDBJ whole genome shotgun (WGS) entry which is preliminary data.</text>
</comment>
<feature type="region of interest" description="Disordered" evidence="4">
    <location>
        <begin position="885"/>
        <end position="916"/>
    </location>
</feature>
<feature type="compositionally biased region" description="Low complexity" evidence="4">
    <location>
        <begin position="963"/>
        <end position="972"/>
    </location>
</feature>
<feature type="compositionally biased region" description="Acidic residues" evidence="4">
    <location>
        <begin position="898"/>
        <end position="908"/>
    </location>
</feature>
<proteinExistence type="predicted"/>
<feature type="compositionally biased region" description="Polar residues" evidence="4">
    <location>
        <begin position="749"/>
        <end position="760"/>
    </location>
</feature>
<feature type="region of interest" description="Disordered" evidence="4">
    <location>
        <begin position="1169"/>
        <end position="1191"/>
    </location>
</feature>
<dbReference type="Pfam" id="PF02213">
    <property type="entry name" value="GYF"/>
    <property type="match status" value="1"/>
</dbReference>
<feature type="region of interest" description="Disordered" evidence="4">
    <location>
        <begin position="1222"/>
        <end position="1241"/>
    </location>
</feature>
<feature type="compositionally biased region" description="Polar residues" evidence="4">
    <location>
        <begin position="117"/>
        <end position="133"/>
    </location>
</feature>
<feature type="compositionally biased region" description="Low complexity" evidence="4">
    <location>
        <begin position="368"/>
        <end position="378"/>
    </location>
</feature>
<dbReference type="InterPro" id="IPR011990">
    <property type="entry name" value="TPR-like_helical_dom_sf"/>
</dbReference>
<keyword evidence="2 3" id="KW-0802">TPR repeat</keyword>
<feature type="compositionally biased region" description="Basic and acidic residues" evidence="4">
    <location>
        <begin position="1129"/>
        <end position="1141"/>
    </location>
</feature>
<feature type="compositionally biased region" description="Basic and acidic residues" evidence="4">
    <location>
        <begin position="1045"/>
        <end position="1060"/>
    </location>
</feature>
<feature type="region of interest" description="Disordered" evidence="4">
    <location>
        <begin position="726"/>
        <end position="765"/>
    </location>
</feature>
<evidence type="ECO:0000256" key="3">
    <source>
        <dbReference type="PROSITE-ProRule" id="PRU00339"/>
    </source>
</evidence>
<feature type="compositionally biased region" description="Low complexity" evidence="4">
    <location>
        <begin position="1321"/>
        <end position="1339"/>
    </location>
</feature>
<sequence length="2309" mass="249670">MSSGPLPSSFASAAAGQTRDSKATGRNDVGRGSGSGDWPRSNGGTRTFRRSSTTPFNQITSSNPSDLSHNSVPDLSSCPTANNHAQSPEDLNYSREYLLKIYKNTEQHIDASSLFEPSTRTWGKSGESGHTPQDPTPRLMFSTDQQEGAQGTGGVNGRKTSIGTGNYPLASPSTSRPGTRRRETVDTNPYPNDAVASPTTGRFRTNESWFPRRSTELNKETTISDEPEEDTNPRETPVKPQSIFGPIRSNTGGSTGFGGSSSLWGPGTPTSSTTIAEKRYPATGSRLAHLIPKESAESSTRTDTDPAVLGGAQDNIPPAQVARGSIFDTPVKEHGNDNAPASPSETNPYRSPTAERGEEGQNDHDQHQQQGHQQSQQHAAYSTLPRSFGATAFEGSDRSQTSSVGAMNFHNSMGWPAPTSVGTPDRERMYNPFGNSIFGSPTVDLPSPGFGGLGGMFGVPGTSRIGRGKLGSLFPAPMQAQMHHDDHDGLGDSIPELRQHNNLGAIGRGSTIGMQSRLDTGSPIRGFDNLFPAPDPIRASFSSAEQGQPGLTSTAQAQSGFPVTAGSSFAPIESTAGPGSEKQMVMPDRMRWVYLDPQGKMQGPWSGLEMNDWYKANFFSPDLRVKKLEDRDFEPLGQLIRRIGNSREPFLVPQIGIPHGPSPTAGPYAATGNTAEAIPPLQNAFPSFGRTLTAAQQNDLERRKQEEQMYHARQREIIQSQQFNRLPMQPGIPGALHHHSSIHSLQSQPSYGSMSSTIPGLSQAPIGPIGPGAGAYFDTGMAPGPVQAPIGPAVDMFSPDLNMGERQFLAGTVPGSLQGLFPQPIIHHAETTHHNQLPAIDQLRPDELGNNERLKEFRDLRAQYDADEAASAAVAAATIAHKAAAALKPREESKEQTPVEEDDEEEEQAGASLTVTEVTVTTTETVQVPEPAVSKKQATAAQIKQEMSLTEKVRKTQADNAKSAQQQQQPAPSGLPMPFPPPQTTPLAAPTAQRPASNLPNRYGDRSASGTPDTASEGAPLGPPPTAPWAALSGAEAHKGPSLKEIQEAEAKKAAKKEEAAAAARRAALEQEAAAIREREKAAAATTTGLPTTSTWATSSPVAASAGSPWKQPAAPKTPAASNVGAKKTLAEIQREEELRKQKSQQAAVQASATAGAAFGKRYADLASKTSAPTGMSPSPAAAQASAGGGWSTVGAGGKVKIPPSGPAAQVRSASTTGIKPTPVAVVKPAPKPVTSHKDAKVHAKEELRKWIVRELSRGGTAGVDVDVAASIISDMEPNNDTVREIAYQNKTLDFDPARFINELGQRKKAADKGIVLDNDSSSTGGSESNSGSNGGWSEVAKKGGNHHQPKEEPAVPGFNIRVAKNKKNGKNLSQLLQNGQYLDILLSESSKIVIAEFVKDLTQQQQQQTTTTTFNTVPRADRINIGLAAFNAFLQANVTGPALDESKLTTVERVFSSASSGSAKLKEIRKISFSVLEVDGVSPYPYIPLIELFTLARHVLLSEEDNEWWKLRIQVWHFKLLTQPTLGGAGFTKAAGWCDVPFLQGEIEGLLEKVEETEKENAEFWVEKANVLMVLGLDLKAKSALEEATRLSGFEWKLSGALAKRTRFQEKSTSHLVVLGRSKKIEEGEEEERKPEALKLNDDTLLEELAFEEEEGGGKQQPQLSSVDQIILLAEATLRDSFSPNDALTSEEVLPFAVRVISDKATNWQIYTHALLVRSRIEVHKSRTIERGVLQMQAVVDQVVVDTMQQRRVEEVEEEEENGVPKIAINGEEEKKNKPTSFFPAAKAADESAPAQVRLKFTHALSSPPRWHLECELAYSWANVGSIMSALEIFKRLRLWAEVALCYASSAQRDDEDGRGKDGEAKAKAILRWRLFQKTGSSAQEEMEEDDDEEVDVDDLKEADYQGAERQPPPANAPRLLCILGDIDNDPKHYERAWEISKNRFARAQKSLGEYYLQQKDIVKARDSYKLAVGVNRLSSELWNRLGDISLRMGEFEDAAEAFGRAIACSDANGGEDARTWSNLGSALYSLYVESVKELKKEKEEGKVEEIKTDVADDEEVEDVDVEVDEKKKEKASPSELLTKSLAAYKKGASISHDNWRIWDNVITLGSRLRPIATQDVLLALQHVVRIRNTEEALDIDVLRLLLNDGVLSVTKLDAGQGVYDPPRGSIERSVCEFLENSVVPLITVRSELWELITRERVWKRDFAGAVDASEKAWRAAMGGAGSGGLSVGAPAAADEAWGVVVERTDELVSVLENYGEEVPSMIGGKWRGKARLAVRSVLGKGKEAWEGGEEWERLVGLLEGLKA</sequence>
<evidence type="ECO:0000313" key="6">
    <source>
        <dbReference type="EMBL" id="KAK4225278.1"/>
    </source>
</evidence>
<feature type="compositionally biased region" description="Low complexity" evidence="4">
    <location>
        <begin position="985"/>
        <end position="996"/>
    </location>
</feature>
<name>A0AAN7BL95_9PEZI</name>
<feature type="compositionally biased region" description="Low complexity" evidence="4">
    <location>
        <begin position="1083"/>
        <end position="1098"/>
    </location>
</feature>
<feature type="region of interest" description="Disordered" evidence="4">
    <location>
        <begin position="117"/>
        <end position="380"/>
    </location>
</feature>
<feature type="domain" description="GYF" evidence="5">
    <location>
        <begin position="589"/>
        <end position="637"/>
    </location>
</feature>
<reference evidence="6" key="1">
    <citation type="journal article" date="2023" name="Mol. Phylogenet. Evol.">
        <title>Genome-scale phylogeny and comparative genomics of the fungal order Sordariales.</title>
        <authorList>
            <person name="Hensen N."/>
            <person name="Bonometti L."/>
            <person name="Westerberg I."/>
            <person name="Brannstrom I.O."/>
            <person name="Guillou S."/>
            <person name="Cros-Aarteil S."/>
            <person name="Calhoun S."/>
            <person name="Haridas S."/>
            <person name="Kuo A."/>
            <person name="Mondo S."/>
            <person name="Pangilinan J."/>
            <person name="Riley R."/>
            <person name="LaButti K."/>
            <person name="Andreopoulos B."/>
            <person name="Lipzen A."/>
            <person name="Chen C."/>
            <person name="Yan M."/>
            <person name="Daum C."/>
            <person name="Ng V."/>
            <person name="Clum A."/>
            <person name="Steindorff A."/>
            <person name="Ohm R.A."/>
            <person name="Martin F."/>
            <person name="Silar P."/>
            <person name="Natvig D.O."/>
            <person name="Lalanne C."/>
            <person name="Gautier V."/>
            <person name="Ament-Velasquez S.L."/>
            <person name="Kruys A."/>
            <person name="Hutchinson M.I."/>
            <person name="Powell A.J."/>
            <person name="Barry K."/>
            <person name="Miller A.N."/>
            <person name="Grigoriev I.V."/>
            <person name="Debuchy R."/>
            <person name="Gladieux P."/>
            <person name="Hiltunen Thoren M."/>
            <person name="Johannesson H."/>
        </authorList>
    </citation>
    <scope>NUCLEOTIDE SEQUENCE</scope>
    <source>
        <strain evidence="6">CBS 990.96</strain>
    </source>
</reference>
<evidence type="ECO:0000313" key="7">
    <source>
        <dbReference type="Proteomes" id="UP001301958"/>
    </source>
</evidence>
<dbReference type="InterPro" id="IPR035445">
    <property type="entry name" value="GYF-like_dom_sf"/>
</dbReference>
<feature type="compositionally biased region" description="Basic and acidic residues" evidence="4">
    <location>
        <begin position="19"/>
        <end position="29"/>
    </location>
</feature>
<feature type="region of interest" description="Disordered" evidence="4">
    <location>
        <begin position="1316"/>
        <end position="1358"/>
    </location>
</feature>
<reference evidence="6" key="2">
    <citation type="submission" date="2023-05" db="EMBL/GenBank/DDBJ databases">
        <authorList>
            <consortium name="Lawrence Berkeley National Laboratory"/>
            <person name="Steindorff A."/>
            <person name="Hensen N."/>
            <person name="Bonometti L."/>
            <person name="Westerberg I."/>
            <person name="Brannstrom I.O."/>
            <person name="Guillou S."/>
            <person name="Cros-Aarteil S."/>
            <person name="Calhoun S."/>
            <person name="Haridas S."/>
            <person name="Kuo A."/>
            <person name="Mondo S."/>
            <person name="Pangilinan J."/>
            <person name="Riley R."/>
            <person name="Labutti K."/>
            <person name="Andreopoulos B."/>
            <person name="Lipzen A."/>
            <person name="Chen C."/>
            <person name="Yanf M."/>
            <person name="Daum C."/>
            <person name="Ng V."/>
            <person name="Clum A."/>
            <person name="Ohm R."/>
            <person name="Martin F."/>
            <person name="Silar P."/>
            <person name="Natvig D."/>
            <person name="Lalanne C."/>
            <person name="Gautier V."/>
            <person name="Ament-Velasquez S.L."/>
            <person name="Kruys A."/>
            <person name="Hutchinson M.I."/>
            <person name="Powell A.J."/>
            <person name="Barry K."/>
            <person name="Miller A.N."/>
            <person name="Grigoriev I.V."/>
            <person name="Debuchy R."/>
            <person name="Gladieux P."/>
            <person name="Thoren M.H."/>
            <person name="Johannesson H."/>
        </authorList>
    </citation>
    <scope>NUCLEOTIDE SEQUENCE</scope>
    <source>
        <strain evidence="6">CBS 990.96</strain>
    </source>
</reference>
<dbReference type="PROSITE" id="PS50829">
    <property type="entry name" value="GYF"/>
    <property type="match status" value="1"/>
</dbReference>
<dbReference type="PROSITE" id="PS50005">
    <property type="entry name" value="TPR"/>
    <property type="match status" value="1"/>
</dbReference>
<feature type="repeat" description="TPR" evidence="3">
    <location>
        <begin position="1981"/>
        <end position="2014"/>
    </location>
</feature>
<feature type="region of interest" description="Disordered" evidence="4">
    <location>
        <begin position="1"/>
        <end position="90"/>
    </location>
</feature>
<dbReference type="InterPro" id="IPR044244">
    <property type="entry name" value="TTC27/Emw1"/>
</dbReference>
<feature type="compositionally biased region" description="Pro residues" evidence="4">
    <location>
        <begin position="973"/>
        <end position="984"/>
    </location>
</feature>
<dbReference type="PANTHER" id="PTHR16193:SF0">
    <property type="entry name" value="TETRATRICOPEPTIDE REPEAT PROTEIN 27"/>
    <property type="match status" value="1"/>
</dbReference>
<dbReference type="Gene3D" id="1.25.40.10">
    <property type="entry name" value="Tetratricopeptide repeat domain"/>
    <property type="match status" value="1"/>
</dbReference>
<feature type="region of interest" description="Disordered" evidence="4">
    <location>
        <begin position="947"/>
        <end position="1154"/>
    </location>
</feature>
<feature type="compositionally biased region" description="Polar residues" evidence="4">
    <location>
        <begin position="1"/>
        <end position="11"/>
    </location>
</feature>
<feature type="compositionally biased region" description="Low complexity" evidence="4">
    <location>
        <begin position="40"/>
        <end position="57"/>
    </location>
</feature>
<keyword evidence="7" id="KW-1185">Reference proteome</keyword>
<feature type="compositionally biased region" description="Low complexity" evidence="4">
    <location>
        <begin position="1061"/>
        <end position="1074"/>
    </location>
</feature>
<feature type="compositionally biased region" description="Polar residues" evidence="4">
    <location>
        <begin position="58"/>
        <end position="86"/>
    </location>
</feature>
<feature type="compositionally biased region" description="Basic and acidic residues" evidence="4">
    <location>
        <begin position="353"/>
        <end position="367"/>
    </location>
</feature>
<evidence type="ECO:0000256" key="2">
    <source>
        <dbReference type="ARBA" id="ARBA00022803"/>
    </source>
</evidence>
<protein>
    <submittedName>
        <fullName evidence="6">Gyf domain-containing protein</fullName>
    </submittedName>
</protein>
<dbReference type="InterPro" id="IPR003169">
    <property type="entry name" value="GYF"/>
</dbReference>
<feature type="compositionally biased region" description="Polar residues" evidence="4">
    <location>
        <begin position="339"/>
        <end position="350"/>
    </location>
</feature>
<dbReference type="SMART" id="SM00444">
    <property type="entry name" value="GYF"/>
    <property type="match status" value="1"/>
</dbReference>
<dbReference type="PANTHER" id="PTHR16193">
    <property type="entry name" value="TETRATRICOPEPTIDE REPEAT PROTEIN 27"/>
    <property type="match status" value="1"/>
</dbReference>
<feature type="region of interest" description="Disordered" evidence="4">
    <location>
        <begin position="1196"/>
        <end position="1215"/>
    </location>
</feature>
<dbReference type="InterPro" id="IPR019734">
    <property type="entry name" value="TPR_rpt"/>
</dbReference>
<accession>A0AAN7BL95</accession>
<dbReference type="SUPFAM" id="SSF55277">
    <property type="entry name" value="GYF domain"/>
    <property type="match status" value="1"/>
</dbReference>
<dbReference type="EMBL" id="MU865371">
    <property type="protein sequence ID" value="KAK4225278.1"/>
    <property type="molecule type" value="Genomic_DNA"/>
</dbReference>
<feature type="compositionally biased region" description="Low complexity" evidence="4">
    <location>
        <begin position="1177"/>
        <end position="1186"/>
    </location>
</feature>
<keyword evidence="1" id="KW-0677">Repeat</keyword>
<feature type="compositionally biased region" description="Basic and acidic residues" evidence="4">
    <location>
        <begin position="888"/>
        <end position="897"/>
    </location>
</feature>
<dbReference type="SUPFAM" id="SSF48452">
    <property type="entry name" value="TPR-like"/>
    <property type="match status" value="1"/>
</dbReference>